<dbReference type="SUPFAM" id="SSF90002">
    <property type="entry name" value="Hypothetical protein YjiA, C-terminal domain"/>
    <property type="match status" value="1"/>
</dbReference>
<keyword evidence="4" id="KW-1185">Reference proteome</keyword>
<evidence type="ECO:0000313" key="4">
    <source>
        <dbReference type="Proteomes" id="UP001189429"/>
    </source>
</evidence>
<evidence type="ECO:0000256" key="1">
    <source>
        <dbReference type="SAM" id="MobiDB-lite"/>
    </source>
</evidence>
<feature type="region of interest" description="Disordered" evidence="1">
    <location>
        <begin position="67"/>
        <end position="86"/>
    </location>
</feature>
<reference evidence="3" key="1">
    <citation type="submission" date="2023-10" db="EMBL/GenBank/DDBJ databases">
        <authorList>
            <person name="Chen Y."/>
            <person name="Shah S."/>
            <person name="Dougan E. K."/>
            <person name="Thang M."/>
            <person name="Chan C."/>
        </authorList>
    </citation>
    <scope>NUCLEOTIDE SEQUENCE [LARGE SCALE GENOMIC DNA]</scope>
</reference>
<evidence type="ECO:0000259" key="2">
    <source>
        <dbReference type="Pfam" id="PF07683"/>
    </source>
</evidence>
<evidence type="ECO:0000313" key="3">
    <source>
        <dbReference type="EMBL" id="CAK0835134.1"/>
    </source>
</evidence>
<dbReference type="Proteomes" id="UP001189429">
    <property type="component" value="Unassembled WGS sequence"/>
</dbReference>
<name>A0ABN9SSP8_9DINO</name>
<organism evidence="3 4">
    <name type="scientific">Prorocentrum cordatum</name>
    <dbReference type="NCBI Taxonomy" id="2364126"/>
    <lineage>
        <taxon>Eukaryota</taxon>
        <taxon>Sar</taxon>
        <taxon>Alveolata</taxon>
        <taxon>Dinophyceae</taxon>
        <taxon>Prorocentrales</taxon>
        <taxon>Prorocentraceae</taxon>
        <taxon>Prorocentrum</taxon>
    </lineage>
</organism>
<accession>A0ABN9SSP8</accession>
<sequence>MTLQQGRRWQDRPSEAKYKGRRFGDWRQELVFIGQNMRQEEIRRALDGALVPEQIADKLADKFVLGAPSGEEGPHNGGVTIGVGTDSRKRTRHNHTLSFDVTSPSRCVHLRPQPSRVRFNPLAEEAQFLHANSSAGHPLESLCRLMFLRRISGRRAFEGFL</sequence>
<protein>
    <recommendedName>
        <fullName evidence="2">CobW C-terminal domain-containing protein</fullName>
    </recommendedName>
</protein>
<dbReference type="Pfam" id="PF07683">
    <property type="entry name" value="CobW_C"/>
    <property type="match status" value="1"/>
</dbReference>
<comment type="caution">
    <text evidence="3">The sequence shown here is derived from an EMBL/GenBank/DDBJ whole genome shotgun (WGS) entry which is preliminary data.</text>
</comment>
<feature type="domain" description="CobW C-terminal" evidence="2">
    <location>
        <begin position="5"/>
        <end position="50"/>
    </location>
</feature>
<dbReference type="InterPro" id="IPR011629">
    <property type="entry name" value="CobW-like_C"/>
</dbReference>
<dbReference type="EMBL" id="CAUYUJ010013002">
    <property type="protein sequence ID" value="CAK0835134.1"/>
    <property type="molecule type" value="Genomic_DNA"/>
</dbReference>
<gene>
    <name evidence="3" type="ORF">PCOR1329_LOCUS32259</name>
</gene>
<proteinExistence type="predicted"/>